<dbReference type="InterPro" id="IPR036179">
    <property type="entry name" value="Ig-like_dom_sf"/>
</dbReference>
<dbReference type="AlphaFoldDB" id="A0A8B6D9V8"/>
<gene>
    <name evidence="4" type="ORF">MGAL_10B035241</name>
</gene>
<evidence type="ECO:0000259" key="3">
    <source>
        <dbReference type="PROSITE" id="PS50948"/>
    </source>
</evidence>
<sequence length="418" mass="45488">MYLLVLEAIIQVTSTASKISVPLNDFANINVQFSQTPVSVTWVHRNLNGSQTTITIDGNHYYESPFTVLLIFSVGRYDLGFYDCFASDGVDNYHLAIPIMLAETGTPSVASSMTSLDIDPIGQSIELDCTYSDSHVSFDPDVRWLHCDISDICSRINKGNTLKYSGSNVTHPSLTILNYAEDDFGTYWCQVENEVGTSSSHVIKLTGTVNTMVETTTTTITLLDLTTTIPDATTIIPDSTTTTIPDSTTTIPDATTTTPDSTTTTIPNSTKTTTTIPDSTTTTPDSTTTTIPDSTATTTTIPDSITTTPDSTTTTKIPDSTLSLIFITSENVTTGQCGGYNRDEKAIFIQYAGAKGSIGHIEYKINIRSSIRCALYCLQCDNCNGYNYQKSAGICQLLESSLSNYEISSSWDFYFQHI</sequence>
<dbReference type="SMART" id="SM00409">
    <property type="entry name" value="IG"/>
    <property type="match status" value="2"/>
</dbReference>
<dbReference type="SUPFAM" id="SSF48726">
    <property type="entry name" value="Immunoglobulin"/>
    <property type="match status" value="2"/>
</dbReference>
<dbReference type="InterPro" id="IPR013098">
    <property type="entry name" value="Ig_I-set"/>
</dbReference>
<dbReference type="PROSITE" id="PS50948">
    <property type="entry name" value="PAN"/>
    <property type="match status" value="1"/>
</dbReference>
<dbReference type="InterPro" id="IPR013783">
    <property type="entry name" value="Ig-like_fold"/>
</dbReference>
<feature type="domain" description="Apple" evidence="3">
    <location>
        <begin position="337"/>
        <end position="418"/>
    </location>
</feature>
<dbReference type="PROSITE" id="PS50835">
    <property type="entry name" value="IG_LIKE"/>
    <property type="match status" value="1"/>
</dbReference>
<accession>A0A8B6D9V8</accession>
<dbReference type="SMART" id="SM00408">
    <property type="entry name" value="IGc2"/>
    <property type="match status" value="1"/>
</dbReference>
<dbReference type="Gene3D" id="2.60.40.10">
    <property type="entry name" value="Immunoglobulins"/>
    <property type="match status" value="2"/>
</dbReference>
<feature type="domain" description="Ig-like" evidence="2">
    <location>
        <begin position="107"/>
        <end position="206"/>
    </location>
</feature>
<reference evidence="4" key="1">
    <citation type="submission" date="2018-11" db="EMBL/GenBank/DDBJ databases">
        <authorList>
            <person name="Alioto T."/>
            <person name="Alioto T."/>
        </authorList>
    </citation>
    <scope>NUCLEOTIDE SEQUENCE</scope>
</reference>
<dbReference type="InterPro" id="IPR007110">
    <property type="entry name" value="Ig-like_dom"/>
</dbReference>
<dbReference type="InterPro" id="IPR003599">
    <property type="entry name" value="Ig_sub"/>
</dbReference>
<evidence type="ECO:0000256" key="1">
    <source>
        <dbReference type="SAM" id="MobiDB-lite"/>
    </source>
</evidence>
<dbReference type="InterPro" id="IPR003598">
    <property type="entry name" value="Ig_sub2"/>
</dbReference>
<evidence type="ECO:0000313" key="4">
    <source>
        <dbReference type="EMBL" id="VDI17221.1"/>
    </source>
</evidence>
<name>A0A8B6D9V8_MYTGA</name>
<dbReference type="CDD" id="cd00096">
    <property type="entry name" value="Ig"/>
    <property type="match status" value="1"/>
</dbReference>
<dbReference type="Proteomes" id="UP000596742">
    <property type="component" value="Unassembled WGS sequence"/>
</dbReference>
<dbReference type="OrthoDB" id="6085115at2759"/>
<evidence type="ECO:0000313" key="5">
    <source>
        <dbReference type="Proteomes" id="UP000596742"/>
    </source>
</evidence>
<dbReference type="EMBL" id="UYJE01003192">
    <property type="protein sequence ID" value="VDI17221.1"/>
    <property type="molecule type" value="Genomic_DNA"/>
</dbReference>
<dbReference type="Pfam" id="PF07679">
    <property type="entry name" value="I-set"/>
    <property type="match status" value="1"/>
</dbReference>
<evidence type="ECO:0000259" key="2">
    <source>
        <dbReference type="PROSITE" id="PS50835"/>
    </source>
</evidence>
<evidence type="ECO:0008006" key="6">
    <source>
        <dbReference type="Google" id="ProtNLM"/>
    </source>
</evidence>
<feature type="region of interest" description="Disordered" evidence="1">
    <location>
        <begin position="243"/>
        <end position="314"/>
    </location>
</feature>
<protein>
    <recommendedName>
        <fullName evidence="6">Ig-like domain-containing protein</fullName>
    </recommendedName>
</protein>
<organism evidence="4 5">
    <name type="scientific">Mytilus galloprovincialis</name>
    <name type="common">Mediterranean mussel</name>
    <dbReference type="NCBI Taxonomy" id="29158"/>
    <lineage>
        <taxon>Eukaryota</taxon>
        <taxon>Metazoa</taxon>
        <taxon>Spiralia</taxon>
        <taxon>Lophotrochozoa</taxon>
        <taxon>Mollusca</taxon>
        <taxon>Bivalvia</taxon>
        <taxon>Autobranchia</taxon>
        <taxon>Pteriomorphia</taxon>
        <taxon>Mytilida</taxon>
        <taxon>Mytiloidea</taxon>
        <taxon>Mytilidae</taxon>
        <taxon>Mytilinae</taxon>
        <taxon>Mytilus</taxon>
    </lineage>
</organism>
<dbReference type="InterPro" id="IPR003609">
    <property type="entry name" value="Pan_app"/>
</dbReference>
<comment type="caution">
    <text evidence="4">The sequence shown here is derived from an EMBL/GenBank/DDBJ whole genome shotgun (WGS) entry which is preliminary data.</text>
</comment>
<keyword evidence="5" id="KW-1185">Reference proteome</keyword>
<proteinExistence type="predicted"/>